<dbReference type="EMBL" id="EQ973213">
    <property type="protein sequence ID" value="EFR52035.1"/>
    <property type="molecule type" value="Genomic_DNA"/>
</dbReference>
<reference evidence="1 2" key="1">
    <citation type="submission" date="2008-12" db="EMBL/GenBank/DDBJ databases">
        <title>Annotation of Bacteroides fragilis strain 3_1_12.</title>
        <authorList>
            <consortium name="The Broad Institute Genome Sequencing Platform"/>
            <person name="Ward D."/>
            <person name="Young S.K."/>
            <person name="Kodira C.D."/>
            <person name="Zeng Q."/>
            <person name="Koehrsen M."/>
            <person name="Alvarado L."/>
            <person name="Berlin A."/>
            <person name="Borenstein D."/>
            <person name="Chen Z."/>
            <person name="Engels R."/>
            <person name="Freedman E."/>
            <person name="Gellesch M."/>
            <person name="Goldberg J."/>
            <person name="Griggs A."/>
            <person name="Gujja S."/>
            <person name="Heiman D."/>
            <person name="Hepburn T."/>
            <person name="Howarth C."/>
            <person name="Jen D."/>
            <person name="Larson L."/>
            <person name="Lewis B."/>
            <person name="Mehta T."/>
            <person name="Park D."/>
            <person name="Pearson M."/>
            <person name="Roberts A."/>
            <person name="Saif S."/>
            <person name="Shea T."/>
            <person name="Shenoy N."/>
            <person name="Sisk P."/>
            <person name="Stolte C."/>
            <person name="Sykes S."/>
            <person name="Walk T."/>
            <person name="White J."/>
            <person name="Yandava C."/>
            <person name="Allen-Vercoe E."/>
            <person name="Strauss J."/>
            <person name="Ambrose C."/>
            <person name="Lander E."/>
            <person name="Nusbaum C."/>
            <person name="Galagan J."/>
            <person name="Birren B."/>
        </authorList>
    </citation>
    <scope>NUCLEOTIDE SEQUENCE [LARGE SCALE GENOMIC DNA]</scope>
    <source>
        <strain evidence="1 2">3_1_12</strain>
    </source>
</reference>
<evidence type="ECO:0000313" key="2">
    <source>
        <dbReference type="Proteomes" id="UP000005101"/>
    </source>
</evidence>
<accession>A0ABN0BGL6</accession>
<proteinExistence type="predicted"/>
<protein>
    <recommendedName>
        <fullName evidence="3">GLUG domain-containing protein</fullName>
    </recommendedName>
</protein>
<gene>
    <name evidence="1" type="ORF">BFAG_00729</name>
</gene>
<keyword evidence="2" id="KW-1185">Reference proteome</keyword>
<name>A0ABN0BGL6_BACFG</name>
<evidence type="ECO:0000313" key="1">
    <source>
        <dbReference type="EMBL" id="EFR52035.1"/>
    </source>
</evidence>
<sequence>MWCITGKSRECLSWRARIMQQICKKSSSMKRMVYLVACLPFWLTSCEEKVTALHFNEAEQVFEIGKESELRFLNETFEIKDKNMEAQTLLTDAGKEIPADEVRIKLVKDIEISGEWTPIKFPVREFDGNGHTITFDGIRVVIEESSKGVFDVGLFEEMGGEKEAVVKDLTLAGDMTIDAQKREDGYSLLAGSLAGEFKNGCIENCTSKVDISFADNKGICTLCLGGLVGDLDSYGSEVEVALRGKIINEGNLTVNPCSDAYIGGVIGRATNYGKIFIKENVCVENKGDLTVQWKADAQPDHSYIGGVVGLFKTNETDIEHLHNWGNIRLDTQNTSATFNIGGVCGELTPHNYERIYPLDLYNAGNIEIKHDLLAEFSAIGGVIGSFGGSSFHQVVNEGKIIVSGKGCKYISGLLGSESSIHGNCYLHSCCVDKVGAYPVWNISYHPVTKQVPCKENHPTNQK</sequence>
<evidence type="ECO:0008006" key="3">
    <source>
        <dbReference type="Google" id="ProtNLM"/>
    </source>
</evidence>
<organism evidence="1 2">
    <name type="scientific">Bacteroides fragilis 3_1_12</name>
    <dbReference type="NCBI Taxonomy" id="457424"/>
    <lineage>
        <taxon>Bacteria</taxon>
        <taxon>Pseudomonadati</taxon>
        <taxon>Bacteroidota</taxon>
        <taxon>Bacteroidia</taxon>
        <taxon>Bacteroidales</taxon>
        <taxon>Bacteroidaceae</taxon>
        <taxon>Bacteroides</taxon>
    </lineage>
</organism>
<dbReference type="Gene3D" id="2.160.20.110">
    <property type="match status" value="1"/>
</dbReference>
<dbReference type="Proteomes" id="UP000005101">
    <property type="component" value="Unassembled WGS sequence"/>
</dbReference>